<reference evidence="2" key="1">
    <citation type="journal article" date="2011" name="PLoS Genet.">
        <title>Genomic analysis of the necrotrophic fungal pathogens Sclerotinia sclerotiorum and Botrytis cinerea.</title>
        <authorList>
            <person name="Amselem J."/>
            <person name="Cuomo C.A."/>
            <person name="van Kan J.A."/>
            <person name="Viaud M."/>
            <person name="Benito E.P."/>
            <person name="Couloux A."/>
            <person name="Coutinho P.M."/>
            <person name="de Vries R.P."/>
            <person name="Dyer P.S."/>
            <person name="Fillinger S."/>
            <person name="Fournier E."/>
            <person name="Gout L."/>
            <person name="Hahn M."/>
            <person name="Kohn L."/>
            <person name="Lapalu N."/>
            <person name="Plummer K.M."/>
            <person name="Pradier J.M."/>
            <person name="Quevillon E."/>
            <person name="Sharon A."/>
            <person name="Simon A."/>
            <person name="ten Have A."/>
            <person name="Tudzynski B."/>
            <person name="Tudzynski P."/>
            <person name="Wincker P."/>
            <person name="Andrew M."/>
            <person name="Anthouard V."/>
            <person name="Beever R.E."/>
            <person name="Beffa R."/>
            <person name="Benoit I."/>
            <person name="Bouzid O."/>
            <person name="Brault B."/>
            <person name="Chen Z."/>
            <person name="Choquer M."/>
            <person name="Collemare J."/>
            <person name="Cotton P."/>
            <person name="Danchin E.G."/>
            <person name="Da Silva C."/>
            <person name="Gautier A."/>
            <person name="Giraud C."/>
            <person name="Giraud T."/>
            <person name="Gonzalez C."/>
            <person name="Grossetete S."/>
            <person name="Guldener U."/>
            <person name="Henrissat B."/>
            <person name="Howlett B.J."/>
            <person name="Kodira C."/>
            <person name="Kretschmer M."/>
            <person name="Lappartient A."/>
            <person name="Leroch M."/>
            <person name="Levis C."/>
            <person name="Mauceli E."/>
            <person name="Neuveglise C."/>
            <person name="Oeser B."/>
            <person name="Pearson M."/>
            <person name="Poulain J."/>
            <person name="Poussereau N."/>
            <person name="Quesneville H."/>
            <person name="Rascle C."/>
            <person name="Schumacher J."/>
            <person name="Segurens B."/>
            <person name="Sexton A."/>
            <person name="Silva E."/>
            <person name="Sirven C."/>
            <person name="Soanes D.M."/>
            <person name="Talbot N.J."/>
            <person name="Templeton M."/>
            <person name="Yandava C."/>
            <person name="Yarden O."/>
            <person name="Zeng Q."/>
            <person name="Rollins J.A."/>
            <person name="Lebrun M.H."/>
            <person name="Dickman M."/>
        </authorList>
    </citation>
    <scope>NUCLEOTIDE SEQUENCE [LARGE SCALE GENOMIC DNA]</scope>
    <source>
        <strain evidence="2">ATCC 18683 / 1980 / Ss-1</strain>
    </source>
</reference>
<dbReference type="InParanoid" id="A7EGV5"/>
<dbReference type="KEGG" id="ssl:SS1G_04547"/>
<organism evidence="1 2">
    <name type="scientific">Sclerotinia sclerotiorum (strain ATCC 18683 / 1980 / Ss-1)</name>
    <name type="common">White mold</name>
    <name type="synonym">Whetzelinia sclerotiorum</name>
    <dbReference type="NCBI Taxonomy" id="665079"/>
    <lineage>
        <taxon>Eukaryota</taxon>
        <taxon>Fungi</taxon>
        <taxon>Dikarya</taxon>
        <taxon>Ascomycota</taxon>
        <taxon>Pezizomycotina</taxon>
        <taxon>Leotiomycetes</taxon>
        <taxon>Helotiales</taxon>
        <taxon>Sclerotiniaceae</taxon>
        <taxon>Sclerotinia</taxon>
    </lineage>
</organism>
<dbReference type="HOGENOM" id="CLU_2374066_0_0_1"/>
<dbReference type="AlphaFoldDB" id="A7EGV5"/>
<name>A7EGV5_SCLS1</name>
<proteinExistence type="predicted"/>
<gene>
    <name evidence="1" type="ORF">SS1G_04547</name>
</gene>
<evidence type="ECO:0000313" key="2">
    <source>
        <dbReference type="Proteomes" id="UP000001312"/>
    </source>
</evidence>
<dbReference type="RefSeq" id="XP_001594739.1">
    <property type="nucleotide sequence ID" value="XM_001594689.1"/>
</dbReference>
<keyword evidence="2" id="KW-1185">Reference proteome</keyword>
<dbReference type="GeneID" id="5490546"/>
<sequence length="95" mass="11226">MFWLYGFMVVVAGKPTKKRRVGVVFENSWGAMGSFYRNESEYEFRSSVWKRLMSRPLKVKEVFRGSGVFGMRVGKDFKVEIESLKWKQTENQMAR</sequence>
<dbReference type="Proteomes" id="UP000001312">
    <property type="component" value="Unassembled WGS sequence"/>
</dbReference>
<protein>
    <submittedName>
        <fullName evidence="1">Uncharacterized protein</fullName>
    </submittedName>
</protein>
<accession>A7EGV5</accession>
<dbReference type="EMBL" id="CH476625">
    <property type="protein sequence ID" value="EDO02071.1"/>
    <property type="molecule type" value="Genomic_DNA"/>
</dbReference>
<evidence type="ECO:0000313" key="1">
    <source>
        <dbReference type="EMBL" id="EDO02071.1"/>
    </source>
</evidence>